<dbReference type="CDD" id="cd20071">
    <property type="entry name" value="SET_SMYD"/>
    <property type="match status" value="1"/>
</dbReference>
<dbReference type="SUPFAM" id="SSF49265">
    <property type="entry name" value="Fibronectin type III"/>
    <property type="match status" value="1"/>
</dbReference>
<keyword evidence="4 7" id="KW-0863">Zinc-finger</keyword>
<feature type="domain" description="PPPDE" evidence="11">
    <location>
        <begin position="1002"/>
        <end position="1162"/>
    </location>
</feature>
<dbReference type="PANTHER" id="PTHR47332:SF4">
    <property type="entry name" value="SET DOMAIN-CONTAINING PROTEIN 5"/>
    <property type="match status" value="1"/>
</dbReference>
<dbReference type="InterPro" id="IPR036116">
    <property type="entry name" value="FN3_sf"/>
</dbReference>
<feature type="domain" description="SP-RING-type" evidence="10">
    <location>
        <begin position="909"/>
        <end position="1000"/>
    </location>
</feature>
<dbReference type="InterPro" id="IPR011990">
    <property type="entry name" value="TPR-like_helical_dom_sf"/>
</dbReference>
<reference evidence="12 13" key="1">
    <citation type="submission" date="2024-02" db="EMBL/GenBank/DDBJ databases">
        <authorList>
            <person name="Chen Y."/>
            <person name="Shah S."/>
            <person name="Dougan E. K."/>
            <person name="Thang M."/>
            <person name="Chan C."/>
        </authorList>
    </citation>
    <scope>NUCLEOTIDE SEQUENCE [LARGE SCALE GENOMIC DNA]</scope>
</reference>
<dbReference type="InterPro" id="IPR008580">
    <property type="entry name" value="PPPDE_dom"/>
</dbReference>
<evidence type="ECO:0000259" key="11">
    <source>
        <dbReference type="PROSITE" id="PS51858"/>
    </source>
</evidence>
<dbReference type="InterPro" id="IPR046341">
    <property type="entry name" value="SET_dom_sf"/>
</dbReference>
<dbReference type="PROSITE" id="PS50280">
    <property type="entry name" value="SET"/>
    <property type="match status" value="1"/>
</dbReference>
<evidence type="ECO:0000256" key="6">
    <source>
        <dbReference type="ARBA" id="ARBA00022833"/>
    </source>
</evidence>
<dbReference type="Proteomes" id="UP001642484">
    <property type="component" value="Unassembled WGS sequence"/>
</dbReference>
<dbReference type="Pfam" id="PF05903">
    <property type="entry name" value="Peptidase_C97"/>
    <property type="match status" value="1"/>
</dbReference>
<dbReference type="EMBL" id="CAXAMN010022361">
    <property type="protein sequence ID" value="CAK9068711.1"/>
    <property type="molecule type" value="Genomic_DNA"/>
</dbReference>
<evidence type="ECO:0000313" key="13">
    <source>
        <dbReference type="Proteomes" id="UP001642484"/>
    </source>
</evidence>
<evidence type="ECO:0008006" key="14">
    <source>
        <dbReference type="Google" id="ProtNLM"/>
    </source>
</evidence>
<dbReference type="SMART" id="SM01179">
    <property type="entry name" value="DUF862"/>
    <property type="match status" value="1"/>
</dbReference>
<comment type="similarity">
    <text evidence="1">Belongs to the DeSI family.</text>
</comment>
<evidence type="ECO:0000259" key="10">
    <source>
        <dbReference type="PROSITE" id="PS51044"/>
    </source>
</evidence>
<dbReference type="PANTHER" id="PTHR47332">
    <property type="entry name" value="SET DOMAIN-CONTAINING PROTEIN 5"/>
    <property type="match status" value="1"/>
</dbReference>
<feature type="compositionally biased region" description="Basic and acidic residues" evidence="8">
    <location>
        <begin position="846"/>
        <end position="858"/>
    </location>
</feature>
<evidence type="ECO:0000313" key="12">
    <source>
        <dbReference type="EMBL" id="CAK9068711.1"/>
    </source>
</evidence>
<evidence type="ECO:0000256" key="1">
    <source>
        <dbReference type="ARBA" id="ARBA00008140"/>
    </source>
</evidence>
<feature type="domain" description="SET" evidence="9">
    <location>
        <begin position="68"/>
        <end position="213"/>
    </location>
</feature>
<organism evidence="12 13">
    <name type="scientific">Durusdinium trenchii</name>
    <dbReference type="NCBI Taxonomy" id="1381693"/>
    <lineage>
        <taxon>Eukaryota</taxon>
        <taxon>Sar</taxon>
        <taxon>Alveolata</taxon>
        <taxon>Dinophyceae</taxon>
        <taxon>Suessiales</taxon>
        <taxon>Symbiodiniaceae</taxon>
        <taxon>Durusdinium</taxon>
    </lineage>
</organism>
<dbReference type="PROSITE" id="PS51044">
    <property type="entry name" value="ZF_SP_RING"/>
    <property type="match status" value="1"/>
</dbReference>
<feature type="region of interest" description="Disordered" evidence="8">
    <location>
        <begin position="846"/>
        <end position="907"/>
    </location>
</feature>
<evidence type="ECO:0000256" key="7">
    <source>
        <dbReference type="PROSITE-ProRule" id="PRU00452"/>
    </source>
</evidence>
<dbReference type="Gene3D" id="2.170.270.10">
    <property type="entry name" value="SET domain"/>
    <property type="match status" value="1"/>
</dbReference>
<comment type="caution">
    <text evidence="12">The sequence shown here is derived from an EMBL/GenBank/DDBJ whole genome shotgun (WGS) entry which is preliminary data.</text>
</comment>
<dbReference type="InterPro" id="IPR001214">
    <property type="entry name" value="SET_dom"/>
</dbReference>
<keyword evidence="3" id="KW-0479">Metal-binding</keyword>
<dbReference type="InterPro" id="IPR004181">
    <property type="entry name" value="Znf_MIZ"/>
</dbReference>
<dbReference type="Gene3D" id="3.90.1720.30">
    <property type="entry name" value="PPPDE domains"/>
    <property type="match status" value="1"/>
</dbReference>
<feature type="region of interest" description="Disordered" evidence="8">
    <location>
        <begin position="1"/>
        <end position="26"/>
    </location>
</feature>
<gene>
    <name evidence="12" type="ORF">CCMP2556_LOCUS33757</name>
</gene>
<dbReference type="Pfam" id="PF00856">
    <property type="entry name" value="SET"/>
    <property type="match status" value="1"/>
</dbReference>
<evidence type="ECO:0000256" key="2">
    <source>
        <dbReference type="ARBA" id="ARBA00022670"/>
    </source>
</evidence>
<evidence type="ECO:0000256" key="3">
    <source>
        <dbReference type="ARBA" id="ARBA00022723"/>
    </source>
</evidence>
<name>A0ABP0NY47_9DINO</name>
<evidence type="ECO:0000256" key="4">
    <source>
        <dbReference type="ARBA" id="ARBA00022771"/>
    </source>
</evidence>
<dbReference type="InterPro" id="IPR042266">
    <property type="entry name" value="PPPDE_sf"/>
</dbReference>
<feature type="region of interest" description="Disordered" evidence="8">
    <location>
        <begin position="1049"/>
        <end position="1080"/>
    </location>
</feature>
<feature type="compositionally biased region" description="Polar residues" evidence="8">
    <location>
        <begin position="1242"/>
        <end position="1252"/>
    </location>
</feature>
<sequence>MAELLPPRPSCAARLGQPSRPTQPLPPHTAVDGAYRGAKVGRNGAAMVGGAVAMMFRLFYKFKVSRRSAFEVRDLGAKGMGVVAARKIQKGELLLREQPLLVVSHCQDSRQLGTWEQEIEEALGRLPDDQLRSFWSLSDCHSETKTSAVGIVRTNALPIETAQGDMVGVYANVSRFNHSCNNNVNNSYQEEHGEVLHAIRDVEAGEELCITYIDLFMTRQERQEALRRTFNFKCTCPSCLQTGRDLLLSNEVRQRLSKLRSALPSAVAQGLGNQVMEKLIELIDQELEGNAAAKTYAYHMGFQLMKDVDPSKALTYAKEALEESKVSEGPESWVSQMLQSVIAEEKPAAPRSAFREVARKKWLIDLTGALVSTGRTSFAASRSEVNIHGVQDCVEYAAEICCRNAEGFGEYSMASDSVANIDAKGQIGGMQLVIHEGASDVPVMVPQGDGKMKVRWTLPEEAKQTIVKLRRVGNQNWYLCTGGAIAAPATETLATGLEEGIEYEAMVSFFINNRWCCESPISKPACIGELKLPAPPTQPKEPRLYVMDVSQGIMRVRWQYFSCVPPLSGALVRFRAVGARKWLFAHPSSGALIDVSPEKEPDLIPFPQTEVDVRGLPLGIRFEACVAFRNKLGTGPFSKESEIGHIGMLAARMLKCTYCFQDFDLQTAEYTRALENFWCPLCRFRHLDPFNAIVEQSGILRHHMFMRPSVSFNLDLPELKAWRKEDQSIFARCIKVNSDITAQVWPTKLIVVINGAEVFRIEPPEEGHVRRDVPKDISAGLRPGMNSVTVSIEDEHPSSYAFAIVRTQPRTAEQIAEDTNSCEEDDALRRVCMLLKDTWGIKEVENGDAKEEFQKEPEDEKMEDAENAPKAEPDKLEEKDIPEKDADEKDEAKPAPEPELPNGTATIDSDEEVTCVLSNKLKLRCPLSFERVDIPVRGETCMHLQCFGLAAYLESNLKMRALNNSLGTSKNLCWSGFLEESLDAMGQSASTAEMPEAQEGQHTISLAATEIIRVAGMSGYHTSVIVDDQEYFFDSIGILEAKPLFSHMLPEPPEPDIDATGLDLPPSRHPSGPLRSPSREPVVTRIGSSAYSGRDLVAALHQYFERGTYDVFYKNCNTFTDAALYFLTKTRMPAYCNRIERLVTATDPVSVSLLNRIFKAMVEHQQGVEVEGDIYVPNPLSAGFSVEKLIRKLEGQSPPSDLGILLPPRRRRPPPVQESRRPSPRAPTPRSRRTSHPAWPEGSQSCPASWSQDSEKANKVNLPHMQSECDRL</sequence>
<feature type="compositionally biased region" description="Basic and acidic residues" evidence="8">
    <location>
        <begin position="867"/>
        <end position="896"/>
    </location>
</feature>
<dbReference type="Gene3D" id="3.30.40.10">
    <property type="entry name" value="Zinc/RING finger domain, C3HC4 (zinc finger)"/>
    <property type="match status" value="1"/>
</dbReference>
<protein>
    <recommendedName>
        <fullName evidence="14">SET domain-containing protein</fullName>
    </recommendedName>
</protein>
<feature type="region of interest" description="Disordered" evidence="8">
    <location>
        <begin position="1198"/>
        <end position="1272"/>
    </location>
</feature>
<evidence type="ECO:0000259" key="9">
    <source>
        <dbReference type="PROSITE" id="PS50280"/>
    </source>
</evidence>
<keyword evidence="5" id="KW-0378">Hydrolase</keyword>
<dbReference type="SUPFAM" id="SSF82199">
    <property type="entry name" value="SET domain"/>
    <property type="match status" value="1"/>
</dbReference>
<keyword evidence="6" id="KW-0862">Zinc</keyword>
<dbReference type="InterPro" id="IPR053185">
    <property type="entry name" value="SET_domain_protein"/>
</dbReference>
<keyword evidence="2" id="KW-0645">Protease</keyword>
<dbReference type="InterPro" id="IPR013083">
    <property type="entry name" value="Znf_RING/FYVE/PHD"/>
</dbReference>
<dbReference type="SMART" id="SM00317">
    <property type="entry name" value="SET"/>
    <property type="match status" value="1"/>
</dbReference>
<accession>A0ABP0NY47</accession>
<dbReference type="PROSITE" id="PS51858">
    <property type="entry name" value="PPPDE"/>
    <property type="match status" value="1"/>
</dbReference>
<keyword evidence="13" id="KW-1185">Reference proteome</keyword>
<dbReference type="Gene3D" id="1.25.40.10">
    <property type="entry name" value="Tetratricopeptide repeat domain"/>
    <property type="match status" value="1"/>
</dbReference>
<evidence type="ECO:0000256" key="8">
    <source>
        <dbReference type="SAM" id="MobiDB-lite"/>
    </source>
</evidence>
<evidence type="ECO:0000256" key="5">
    <source>
        <dbReference type="ARBA" id="ARBA00022801"/>
    </source>
</evidence>
<dbReference type="Pfam" id="PF02891">
    <property type="entry name" value="zf-MIZ"/>
    <property type="match status" value="1"/>
</dbReference>
<proteinExistence type="inferred from homology"/>